<gene>
    <name evidence="3" type="primary">LOC107269906</name>
</gene>
<keyword evidence="1" id="KW-0472">Membrane</keyword>
<dbReference type="AlphaFoldDB" id="A0AAJ7FMY9"/>
<proteinExistence type="predicted"/>
<dbReference type="KEGG" id="ccin:107269906"/>
<organism evidence="2 3">
    <name type="scientific">Cephus cinctus</name>
    <name type="common">Wheat stem sawfly</name>
    <dbReference type="NCBI Taxonomy" id="211228"/>
    <lineage>
        <taxon>Eukaryota</taxon>
        <taxon>Metazoa</taxon>
        <taxon>Ecdysozoa</taxon>
        <taxon>Arthropoda</taxon>
        <taxon>Hexapoda</taxon>
        <taxon>Insecta</taxon>
        <taxon>Pterygota</taxon>
        <taxon>Neoptera</taxon>
        <taxon>Endopterygota</taxon>
        <taxon>Hymenoptera</taxon>
        <taxon>Cephoidea</taxon>
        <taxon>Cephidae</taxon>
        <taxon>Cephus</taxon>
    </lineage>
</organism>
<protein>
    <submittedName>
        <fullName evidence="3">Uncharacterized protein LOC107269906</fullName>
    </submittedName>
</protein>
<dbReference type="GeneID" id="107269906"/>
<evidence type="ECO:0000256" key="1">
    <source>
        <dbReference type="SAM" id="Phobius"/>
    </source>
</evidence>
<sequence>MTNPMEVLNDDIYRVFRCGSAILFARFVIIYFRKIRNFAVQYIFEVPEGVQFSSHSNVAYTDGNNGLIKQSEDDFQYVVLWTLCTWFWLTTSPPYWLAATLIRIFVITETIGEVLCYPQ</sequence>
<keyword evidence="2" id="KW-1185">Reference proteome</keyword>
<name>A0AAJ7FMY9_CEPCN</name>
<accession>A0AAJ7FMY9</accession>
<evidence type="ECO:0000313" key="2">
    <source>
        <dbReference type="Proteomes" id="UP000694920"/>
    </source>
</evidence>
<keyword evidence="1" id="KW-1133">Transmembrane helix</keyword>
<dbReference type="RefSeq" id="XP_015599810.1">
    <property type="nucleotide sequence ID" value="XM_015744324.2"/>
</dbReference>
<evidence type="ECO:0000313" key="3">
    <source>
        <dbReference type="RefSeq" id="XP_015599810.1"/>
    </source>
</evidence>
<keyword evidence="1" id="KW-0812">Transmembrane</keyword>
<dbReference type="Proteomes" id="UP000694920">
    <property type="component" value="Unplaced"/>
</dbReference>
<reference evidence="3" key="1">
    <citation type="submission" date="2025-08" db="UniProtKB">
        <authorList>
            <consortium name="RefSeq"/>
        </authorList>
    </citation>
    <scope>IDENTIFICATION</scope>
</reference>
<feature type="transmembrane region" description="Helical" evidence="1">
    <location>
        <begin position="12"/>
        <end position="32"/>
    </location>
</feature>